<evidence type="ECO:0000256" key="7">
    <source>
        <dbReference type="ARBA" id="ARBA00023136"/>
    </source>
</evidence>
<keyword evidence="2" id="KW-1003">Cell membrane</keyword>
<dbReference type="Proteomes" id="UP001431693">
    <property type="component" value="Unassembled WGS sequence"/>
</dbReference>
<dbReference type="Gene3D" id="3.30.70.260">
    <property type="match status" value="1"/>
</dbReference>
<reference evidence="10" key="1">
    <citation type="submission" date="2023-05" db="EMBL/GenBank/DDBJ databases">
        <title>[olsenella] sp. nov., isolated from a pig farm feces dump.</title>
        <authorList>
            <person name="Chang Y.-H."/>
        </authorList>
    </citation>
    <scope>NUCLEOTIDE SEQUENCE</scope>
    <source>
        <strain evidence="10">YH-ols2217</strain>
    </source>
</reference>
<keyword evidence="7" id="KW-0472">Membrane</keyword>
<dbReference type="Pfam" id="PF00005">
    <property type="entry name" value="ABC_tran"/>
    <property type="match status" value="1"/>
</dbReference>
<evidence type="ECO:0000256" key="6">
    <source>
        <dbReference type="ARBA" id="ARBA00022970"/>
    </source>
</evidence>
<dbReference type="Gene3D" id="3.40.50.300">
    <property type="entry name" value="P-loop containing nucleotide triphosphate hydrolases"/>
    <property type="match status" value="1"/>
</dbReference>
<keyword evidence="11" id="KW-1185">Reference proteome</keyword>
<dbReference type="SMART" id="SM00930">
    <property type="entry name" value="NIL"/>
    <property type="match status" value="1"/>
</dbReference>
<gene>
    <name evidence="10" type="ORF">QJ043_05145</name>
</gene>
<dbReference type="GO" id="GO:0005524">
    <property type="term" value="F:ATP binding"/>
    <property type="evidence" value="ECO:0007669"/>
    <property type="project" value="UniProtKB-KW"/>
</dbReference>
<dbReference type="InterPro" id="IPR027417">
    <property type="entry name" value="P-loop_NTPase"/>
</dbReference>
<keyword evidence="4 10" id="KW-0067">ATP-binding</keyword>
<sequence>MIELKHLNKEFKAADGGTLHAVRDVSLTVNDGEVFGIIGFSGAGKSTLVRCINLLERPTSGEVVVNGQNLMDLRPKQLRAARKKIGMIFQQFNLLEQRSVLANVRYPMDIDGVPRAEGDQKALQLLETVGLAEKAKAYPAQLSGGQKQRVAIARALASDPDIILCDEATSALDPEATRSVLDLLKSLNQRLNVTIVVITHEMKVVEQVCDRVAVMADGSVQEQGAVREVFLHPRSETAKRLIEPALDHIEGRLGGELPPRMIRIAFNGEQSSLPVVSDLSLTCGVQVSIMGANTQDIGGHAFGQMLLQMPEDETACDKIRTYLHEHDIHFEEGPSLSPASVRAGDANGDARMSSRAGDANGDARMPGGDGTNDGS</sequence>
<keyword evidence="6" id="KW-0029">Amino-acid transport</keyword>
<evidence type="ECO:0000256" key="3">
    <source>
        <dbReference type="ARBA" id="ARBA00022741"/>
    </source>
</evidence>
<dbReference type="InterPro" id="IPR050086">
    <property type="entry name" value="MetN_ABC_transporter-like"/>
</dbReference>
<feature type="domain" description="ABC transporter" evidence="9">
    <location>
        <begin position="2"/>
        <end position="242"/>
    </location>
</feature>
<keyword evidence="5" id="KW-1278">Translocase</keyword>
<dbReference type="InterPro" id="IPR018449">
    <property type="entry name" value="NIL_domain"/>
</dbReference>
<dbReference type="Pfam" id="PF09383">
    <property type="entry name" value="NIL"/>
    <property type="match status" value="1"/>
</dbReference>
<evidence type="ECO:0000256" key="2">
    <source>
        <dbReference type="ARBA" id="ARBA00022475"/>
    </source>
</evidence>
<keyword evidence="3" id="KW-0547">Nucleotide-binding</keyword>
<evidence type="ECO:0000259" key="9">
    <source>
        <dbReference type="PROSITE" id="PS50893"/>
    </source>
</evidence>
<dbReference type="InterPro" id="IPR017871">
    <property type="entry name" value="ABC_transporter-like_CS"/>
</dbReference>
<dbReference type="PANTHER" id="PTHR43166:SF30">
    <property type="entry name" value="METHIONINE IMPORT ATP-BINDING PROTEIN METN"/>
    <property type="match status" value="1"/>
</dbReference>
<evidence type="ECO:0000313" key="10">
    <source>
        <dbReference type="EMBL" id="MDJ1129464.1"/>
    </source>
</evidence>
<dbReference type="RefSeq" id="WP_283713748.1">
    <property type="nucleotide sequence ID" value="NZ_JASJEW010000006.1"/>
</dbReference>
<dbReference type="SMART" id="SM00382">
    <property type="entry name" value="AAA"/>
    <property type="match status" value="1"/>
</dbReference>
<proteinExistence type="predicted"/>
<dbReference type="PANTHER" id="PTHR43166">
    <property type="entry name" value="AMINO ACID IMPORT ATP-BINDING PROTEIN"/>
    <property type="match status" value="1"/>
</dbReference>
<evidence type="ECO:0000256" key="5">
    <source>
        <dbReference type="ARBA" id="ARBA00022967"/>
    </source>
</evidence>
<protein>
    <submittedName>
        <fullName evidence="10">ATP-binding cassette domain-containing protein</fullName>
    </submittedName>
</protein>
<dbReference type="InterPro" id="IPR003439">
    <property type="entry name" value="ABC_transporter-like_ATP-bd"/>
</dbReference>
<evidence type="ECO:0000313" key="11">
    <source>
        <dbReference type="Proteomes" id="UP001431693"/>
    </source>
</evidence>
<dbReference type="InterPro" id="IPR045865">
    <property type="entry name" value="ACT-like_dom_sf"/>
</dbReference>
<dbReference type="SUPFAM" id="SSF55021">
    <property type="entry name" value="ACT-like"/>
    <property type="match status" value="1"/>
</dbReference>
<comment type="caution">
    <text evidence="10">The sequence shown here is derived from an EMBL/GenBank/DDBJ whole genome shotgun (WGS) entry which is preliminary data.</text>
</comment>
<dbReference type="SUPFAM" id="SSF52540">
    <property type="entry name" value="P-loop containing nucleoside triphosphate hydrolases"/>
    <property type="match status" value="1"/>
</dbReference>
<dbReference type="InterPro" id="IPR003593">
    <property type="entry name" value="AAA+_ATPase"/>
</dbReference>
<accession>A0ABT6ZK87</accession>
<organism evidence="10 11">
    <name type="scientific">Kribbibacterium absianum</name>
    <dbReference type="NCBI Taxonomy" id="3044210"/>
    <lineage>
        <taxon>Bacteria</taxon>
        <taxon>Bacillati</taxon>
        <taxon>Actinomycetota</taxon>
        <taxon>Coriobacteriia</taxon>
        <taxon>Coriobacteriales</taxon>
        <taxon>Kribbibacteriaceae</taxon>
        <taxon>Kribbibacterium</taxon>
    </lineage>
</organism>
<evidence type="ECO:0000256" key="1">
    <source>
        <dbReference type="ARBA" id="ARBA00022448"/>
    </source>
</evidence>
<keyword evidence="1" id="KW-0813">Transport</keyword>
<evidence type="ECO:0000256" key="4">
    <source>
        <dbReference type="ARBA" id="ARBA00022840"/>
    </source>
</evidence>
<dbReference type="EMBL" id="JASJEX010000002">
    <property type="protein sequence ID" value="MDJ1129464.1"/>
    <property type="molecule type" value="Genomic_DNA"/>
</dbReference>
<dbReference type="PROSITE" id="PS50893">
    <property type="entry name" value="ABC_TRANSPORTER_2"/>
    <property type="match status" value="1"/>
</dbReference>
<name>A0ABT6ZK87_9ACTN</name>
<dbReference type="PROSITE" id="PS00211">
    <property type="entry name" value="ABC_TRANSPORTER_1"/>
    <property type="match status" value="1"/>
</dbReference>
<feature type="region of interest" description="Disordered" evidence="8">
    <location>
        <begin position="331"/>
        <end position="375"/>
    </location>
</feature>
<dbReference type="InterPro" id="IPR041701">
    <property type="entry name" value="MetN_ABC"/>
</dbReference>
<evidence type="ECO:0000256" key="8">
    <source>
        <dbReference type="SAM" id="MobiDB-lite"/>
    </source>
</evidence>
<dbReference type="CDD" id="cd03258">
    <property type="entry name" value="ABC_MetN_methionine_transporter"/>
    <property type="match status" value="1"/>
</dbReference>